<sequence length="84" mass="9543">MASCILREIDPQLCEMDTHGKIVTGNACILGTQHRLDGLTLAVLENLSRLANKLNGAEFLEQQAHEWKRWPTLIVTQRYILTKI</sequence>
<reference evidence="1 2" key="1">
    <citation type="submission" date="2019-01" db="EMBL/GenBank/DDBJ databases">
        <authorList>
            <person name="Alioto T."/>
            <person name="Alioto T."/>
        </authorList>
    </citation>
    <scope>NUCLEOTIDE SEQUENCE [LARGE SCALE GENOMIC DNA]</scope>
</reference>
<gene>
    <name evidence="1" type="ORF">LYPA_23C003136</name>
</gene>
<dbReference type="AlphaFoldDB" id="A0A485N347"/>
<name>A0A485N347_LYNPA</name>
<protein>
    <submittedName>
        <fullName evidence="1">Uncharacterized protein</fullName>
    </submittedName>
</protein>
<keyword evidence="2" id="KW-1185">Reference proteome</keyword>
<organism evidence="1 2">
    <name type="scientific">Lynx pardinus</name>
    <name type="common">Iberian lynx</name>
    <name type="synonym">Felis pardina</name>
    <dbReference type="NCBI Taxonomy" id="191816"/>
    <lineage>
        <taxon>Eukaryota</taxon>
        <taxon>Metazoa</taxon>
        <taxon>Chordata</taxon>
        <taxon>Craniata</taxon>
        <taxon>Vertebrata</taxon>
        <taxon>Euteleostomi</taxon>
        <taxon>Mammalia</taxon>
        <taxon>Eutheria</taxon>
        <taxon>Laurasiatheria</taxon>
        <taxon>Carnivora</taxon>
        <taxon>Feliformia</taxon>
        <taxon>Felidae</taxon>
        <taxon>Felinae</taxon>
        <taxon>Lynx</taxon>
    </lineage>
</organism>
<evidence type="ECO:0000313" key="1">
    <source>
        <dbReference type="EMBL" id="VFV26877.1"/>
    </source>
</evidence>
<proteinExistence type="predicted"/>
<dbReference type="Proteomes" id="UP000386466">
    <property type="component" value="Unassembled WGS sequence"/>
</dbReference>
<accession>A0A485N347</accession>
<dbReference type="EMBL" id="CAAGRJ010009194">
    <property type="protein sequence ID" value="VFV26877.1"/>
    <property type="molecule type" value="Genomic_DNA"/>
</dbReference>
<evidence type="ECO:0000313" key="2">
    <source>
        <dbReference type="Proteomes" id="UP000386466"/>
    </source>
</evidence>